<evidence type="ECO:0000313" key="2">
    <source>
        <dbReference type="EMBL" id="GER92652.1"/>
    </source>
</evidence>
<name>A0A5J4L019_9ZZZZ</name>
<proteinExistence type="predicted"/>
<keyword evidence="1" id="KW-0175">Coiled coil</keyword>
<gene>
    <name evidence="2" type="ORF">A45J_0370</name>
</gene>
<organism evidence="2">
    <name type="scientific">hot springs metagenome</name>
    <dbReference type="NCBI Taxonomy" id="433727"/>
    <lineage>
        <taxon>unclassified sequences</taxon>
        <taxon>metagenomes</taxon>
        <taxon>ecological metagenomes</taxon>
    </lineage>
</organism>
<feature type="coiled-coil region" evidence="1">
    <location>
        <begin position="5"/>
        <end position="32"/>
    </location>
</feature>
<dbReference type="EMBL" id="BLAB01000001">
    <property type="protein sequence ID" value="GER92652.1"/>
    <property type="molecule type" value="Genomic_DNA"/>
</dbReference>
<dbReference type="AlphaFoldDB" id="A0A5J4L019"/>
<accession>A0A5J4L019</accession>
<protein>
    <submittedName>
        <fullName evidence="2">Uncharacterized protein</fullName>
    </submittedName>
</protein>
<comment type="caution">
    <text evidence="2">The sequence shown here is derived from an EMBL/GenBank/DDBJ whole genome shotgun (WGS) entry which is preliminary data.</text>
</comment>
<evidence type="ECO:0000256" key="1">
    <source>
        <dbReference type="SAM" id="Coils"/>
    </source>
</evidence>
<sequence>MSDKIKVLDAQVRSLEEELKTLKTLIKHIEKRKKGVKTFTSLKGIWKDKVHFTIDEIKDAEIKLKGF</sequence>
<reference evidence="2" key="1">
    <citation type="submission" date="2019-10" db="EMBL/GenBank/DDBJ databases">
        <title>Metagenomic sequencing of thiosulfate-disproportionating enrichment culture.</title>
        <authorList>
            <person name="Umezawa K."/>
            <person name="Kojima H."/>
            <person name="Fukui M."/>
        </authorList>
    </citation>
    <scope>NUCLEOTIDE SEQUENCE</scope>
    <source>
        <strain evidence="2">45J</strain>
    </source>
</reference>